<organism evidence="2 3">
    <name type="scientific">Amycolatopsis melonis</name>
    <dbReference type="NCBI Taxonomy" id="3156488"/>
    <lineage>
        <taxon>Bacteria</taxon>
        <taxon>Bacillati</taxon>
        <taxon>Actinomycetota</taxon>
        <taxon>Actinomycetes</taxon>
        <taxon>Pseudonocardiales</taxon>
        <taxon>Pseudonocardiaceae</taxon>
        <taxon>Amycolatopsis</taxon>
    </lineage>
</organism>
<name>A0ABV0LC38_9PSEU</name>
<keyword evidence="1" id="KW-1133">Transmembrane helix</keyword>
<dbReference type="Proteomes" id="UP001440984">
    <property type="component" value="Unassembled WGS sequence"/>
</dbReference>
<dbReference type="NCBIfam" id="NF038083">
    <property type="entry name" value="CU044_5270_fam"/>
    <property type="match status" value="1"/>
</dbReference>
<keyword evidence="3" id="KW-1185">Reference proteome</keyword>
<dbReference type="RefSeq" id="WP_348950055.1">
    <property type="nucleotide sequence ID" value="NZ_JBDZYD010000004.1"/>
</dbReference>
<accession>A0ABV0LC38</accession>
<keyword evidence="1" id="KW-0812">Transmembrane</keyword>
<protein>
    <submittedName>
        <fullName evidence="2">CU044_5270 family protein</fullName>
    </submittedName>
</protein>
<evidence type="ECO:0000313" key="3">
    <source>
        <dbReference type="Proteomes" id="UP001440984"/>
    </source>
</evidence>
<feature type="transmembrane region" description="Helical" evidence="1">
    <location>
        <begin position="44"/>
        <end position="66"/>
    </location>
</feature>
<evidence type="ECO:0000256" key="1">
    <source>
        <dbReference type="SAM" id="Phobius"/>
    </source>
</evidence>
<dbReference type="InterPro" id="IPR047789">
    <property type="entry name" value="CU044_5270-like"/>
</dbReference>
<gene>
    <name evidence="2" type="ORF">ABJI51_11730</name>
</gene>
<evidence type="ECO:0000313" key="2">
    <source>
        <dbReference type="EMBL" id="MEQ0559746.1"/>
    </source>
</evidence>
<reference evidence="2 3" key="1">
    <citation type="submission" date="2024-05" db="EMBL/GenBank/DDBJ databases">
        <authorList>
            <person name="Zhao H."/>
            <person name="Xu Y."/>
            <person name="Lin S."/>
            <person name="Spain J.C."/>
            <person name="Zhou N.-Y."/>
        </authorList>
    </citation>
    <scope>NUCLEOTIDE SEQUENCE [LARGE SCALE GENOMIC DNA]</scope>
    <source>
        <strain evidence="2 3">NEAU-NG30</strain>
    </source>
</reference>
<dbReference type="EMBL" id="JBDZYD010000004">
    <property type="protein sequence ID" value="MEQ0559746.1"/>
    <property type="molecule type" value="Genomic_DNA"/>
</dbReference>
<keyword evidence="1" id="KW-0472">Membrane</keyword>
<proteinExistence type="predicted"/>
<comment type="caution">
    <text evidence="2">The sequence shown here is derived from an EMBL/GenBank/DDBJ whole genome shotgun (WGS) entry which is preliminary data.</text>
</comment>
<sequence>MDELDLIRERAETVGFASADDLAPARERLLAAARGGRPRRTRRWFWAAGATTIGLAAAITAVVALAPADRIGVGPAVAHADPVKVLTAAANAALKAPAKPPRPDQFLYVKTEYRAHHTREVWFSVDGTRDGLIGDTKIPGCRDGKAPIYGANDPSKEGTLEDCQPSPAYRTDLPTTADAMLAYLYSRPGAQRDNVNAMGKDVLSLADEQFLPPAAYAALFAAAAKVPGLTALDHVTDGAGRPGVGITWPVGPGASPKAKPVVLVFDATTYQFLGTDDSAVTVKTFVDRAGQRP</sequence>